<dbReference type="SFLD" id="SFLDS00029">
    <property type="entry name" value="Radical_SAM"/>
    <property type="match status" value="1"/>
</dbReference>
<dbReference type="GO" id="GO:0051539">
    <property type="term" value="F:4 iron, 4 sulfur cluster binding"/>
    <property type="evidence" value="ECO:0007669"/>
    <property type="project" value="UniProtKB-KW"/>
</dbReference>
<dbReference type="PROSITE" id="PS01087">
    <property type="entry name" value="RADICAL_ACTIVATING"/>
    <property type="match status" value="1"/>
</dbReference>
<evidence type="ECO:0000256" key="6">
    <source>
        <dbReference type="ARBA" id="ARBA00023002"/>
    </source>
</evidence>
<dbReference type="SFLD" id="SFLDG01066">
    <property type="entry name" value="organic_radical-activating_enz"/>
    <property type="match status" value="1"/>
</dbReference>
<sequence length="300" mass="32774">MNNRCALVSKIIAFSCVDGPGSRLALFLQGCNLRCKNCHNPWTMGRCNDCGECVSQCPHHALSVDGGKVVWRSDVCEQCDTCLKMCPQQATPMAQTMSVDDVLRHIRKASLFIEGITVSGGEATTQLPFIVALFTAIKAHPQLQRLTCLVDSNGQLSETGWKKLLPVCDGVMLDLKAWKSECHHRLTGRDNTHIKHSIRFLAAQGKLAELRLLVIPGQVDYVAHIDSLAAFITSLGEVPVRLNAFHAHGVYGEAKAWPGGVYGEAKAWPWPGATPQEVERLADGLRARGVAKLILPALYL</sequence>
<dbReference type="PATRIC" id="fig|913086.3.peg.5024"/>
<keyword evidence="8" id="KW-0411">Iron-sulfur</keyword>
<evidence type="ECO:0000256" key="3">
    <source>
        <dbReference type="ARBA" id="ARBA00022485"/>
    </source>
</evidence>
<evidence type="ECO:0000256" key="1">
    <source>
        <dbReference type="ARBA" id="ARBA00001966"/>
    </source>
</evidence>
<dbReference type="PROSITE" id="PS00198">
    <property type="entry name" value="4FE4S_FER_1"/>
    <property type="match status" value="2"/>
</dbReference>
<keyword evidence="6" id="KW-0560">Oxidoreductase</keyword>
<organism evidence="11 12">
    <name type="scientific">Salmonella enterica subsp. enterica serovar Wandsworth str. A4-580</name>
    <dbReference type="NCBI Taxonomy" id="913086"/>
    <lineage>
        <taxon>Bacteria</taxon>
        <taxon>Pseudomonadati</taxon>
        <taxon>Pseudomonadota</taxon>
        <taxon>Gammaproteobacteria</taxon>
        <taxon>Enterobacterales</taxon>
        <taxon>Enterobacteriaceae</taxon>
        <taxon>Salmonella</taxon>
    </lineage>
</organism>
<evidence type="ECO:0000256" key="7">
    <source>
        <dbReference type="ARBA" id="ARBA00023004"/>
    </source>
</evidence>
<dbReference type="Gene3D" id="3.20.20.70">
    <property type="entry name" value="Aldolase class I"/>
    <property type="match status" value="1"/>
</dbReference>
<dbReference type="InterPro" id="IPR058240">
    <property type="entry name" value="rSAM_sf"/>
</dbReference>
<dbReference type="InterPro" id="IPR017900">
    <property type="entry name" value="4Fe4S_Fe_S_CS"/>
</dbReference>
<dbReference type="AlphaFoldDB" id="G5SKU5"/>
<keyword evidence="11" id="KW-0670">Pyruvate</keyword>
<dbReference type="InterPro" id="IPR001989">
    <property type="entry name" value="Radical_activat_CS"/>
</dbReference>
<dbReference type="PANTHER" id="PTHR30352">
    <property type="entry name" value="PYRUVATE FORMATE-LYASE-ACTIVATING ENZYME"/>
    <property type="match status" value="1"/>
</dbReference>
<dbReference type="PROSITE" id="PS51379">
    <property type="entry name" value="4FE4S_FER_2"/>
    <property type="match status" value="2"/>
</dbReference>
<dbReference type="CDD" id="cd01335">
    <property type="entry name" value="Radical_SAM"/>
    <property type="match status" value="1"/>
</dbReference>
<dbReference type="GO" id="GO:0016829">
    <property type="term" value="F:lyase activity"/>
    <property type="evidence" value="ECO:0007669"/>
    <property type="project" value="UniProtKB-KW"/>
</dbReference>
<dbReference type="NCBIfam" id="TIGR04041">
    <property type="entry name" value="activase_YjjW"/>
    <property type="match status" value="1"/>
</dbReference>
<keyword evidence="5" id="KW-0479">Metal-binding</keyword>
<dbReference type="Pfam" id="PF04055">
    <property type="entry name" value="Radical_SAM"/>
    <property type="match status" value="1"/>
</dbReference>
<keyword evidence="11" id="KW-0456">Lyase</keyword>
<gene>
    <name evidence="11" type="ORF">LTSEWAN_6462</name>
</gene>
<keyword evidence="7" id="KW-0408">Iron</keyword>
<evidence type="ECO:0000256" key="2">
    <source>
        <dbReference type="ARBA" id="ARBA00009777"/>
    </source>
</evidence>
<comment type="cofactor">
    <cofactor evidence="1">
        <name>[4Fe-4S] cluster</name>
        <dbReference type="ChEBI" id="CHEBI:49883"/>
    </cofactor>
</comment>
<dbReference type="InterPro" id="IPR040074">
    <property type="entry name" value="BssD/PflA/YjjW"/>
</dbReference>
<dbReference type="GO" id="GO:0046872">
    <property type="term" value="F:metal ion binding"/>
    <property type="evidence" value="ECO:0007669"/>
    <property type="project" value="UniProtKB-KW"/>
</dbReference>
<dbReference type="SFLD" id="SFLDG01118">
    <property type="entry name" value="activating_enzymes__group_2"/>
    <property type="match status" value="1"/>
</dbReference>
<dbReference type="InterPro" id="IPR017896">
    <property type="entry name" value="4Fe4S_Fe-S-bd"/>
</dbReference>
<dbReference type="EMBL" id="AFCX01002097">
    <property type="protein sequence ID" value="EHC97025.1"/>
    <property type="molecule type" value="Genomic_DNA"/>
</dbReference>
<dbReference type="Pfam" id="PF00037">
    <property type="entry name" value="Fer4"/>
    <property type="match status" value="1"/>
</dbReference>
<proteinExistence type="inferred from homology"/>
<reference evidence="11 12" key="1">
    <citation type="journal article" date="2011" name="BMC Genomics">
        <title>Genome sequencing reveals diversification of virulence factor content and possible host adaptation in distinct subpopulations of Salmonella enterica.</title>
        <authorList>
            <person name="den Bakker H.C."/>
            <person name="Moreno Switt A.I."/>
            <person name="Govoni G."/>
            <person name="Cummings C.A."/>
            <person name="Ranieri M.L."/>
            <person name="Degoricija L."/>
            <person name="Hoelzer K."/>
            <person name="Rodriguez-Rivera L.D."/>
            <person name="Brown S."/>
            <person name="Bolchacova E."/>
            <person name="Furtado M.R."/>
            <person name="Wiedmann M."/>
        </authorList>
    </citation>
    <scope>NUCLEOTIDE SEQUENCE [LARGE SCALE GENOMIC DNA]</scope>
    <source>
        <strain evidence="11 12">A4-580</strain>
    </source>
</reference>
<evidence type="ECO:0000313" key="11">
    <source>
        <dbReference type="EMBL" id="EHC97025.1"/>
    </source>
</evidence>
<dbReference type="SUPFAM" id="SSF102114">
    <property type="entry name" value="Radical SAM enzymes"/>
    <property type="match status" value="1"/>
</dbReference>
<dbReference type="InterPro" id="IPR007197">
    <property type="entry name" value="rSAM"/>
</dbReference>
<feature type="domain" description="Radical SAM core" evidence="10">
    <location>
        <begin position="17"/>
        <end position="297"/>
    </location>
</feature>
<evidence type="ECO:0000256" key="5">
    <source>
        <dbReference type="ARBA" id="ARBA00022723"/>
    </source>
</evidence>
<evidence type="ECO:0000259" key="9">
    <source>
        <dbReference type="PROSITE" id="PS51379"/>
    </source>
</evidence>
<evidence type="ECO:0000256" key="4">
    <source>
        <dbReference type="ARBA" id="ARBA00022691"/>
    </source>
</evidence>
<dbReference type="Proteomes" id="UP000003536">
    <property type="component" value="Unassembled WGS sequence"/>
</dbReference>
<dbReference type="GO" id="GO:0016491">
    <property type="term" value="F:oxidoreductase activity"/>
    <property type="evidence" value="ECO:0007669"/>
    <property type="project" value="UniProtKB-KW"/>
</dbReference>
<evidence type="ECO:0000259" key="10">
    <source>
        <dbReference type="PROSITE" id="PS51918"/>
    </source>
</evidence>
<dbReference type="PIRSF" id="PIRSF000371">
    <property type="entry name" value="PFL_act_enz"/>
    <property type="match status" value="1"/>
</dbReference>
<dbReference type="InterPro" id="IPR013785">
    <property type="entry name" value="Aldolase_TIM"/>
</dbReference>
<dbReference type="InterPro" id="IPR034457">
    <property type="entry name" value="Organic_radical-activating"/>
</dbReference>
<name>G5SKU5_SALET</name>
<dbReference type="PROSITE" id="PS51918">
    <property type="entry name" value="RADICAL_SAM"/>
    <property type="match status" value="1"/>
</dbReference>
<evidence type="ECO:0000313" key="12">
    <source>
        <dbReference type="Proteomes" id="UP000003536"/>
    </source>
</evidence>
<comment type="similarity">
    <text evidence="2">Belongs to the organic radical-activating enzymes family.</text>
</comment>
<dbReference type="PANTHER" id="PTHR30352:SF13">
    <property type="entry name" value="GLYCYL-RADICAL ENZYME ACTIVATING ENZYME YJJW-RELATED"/>
    <property type="match status" value="1"/>
</dbReference>
<dbReference type="Gene3D" id="3.30.70.20">
    <property type="match status" value="1"/>
</dbReference>
<dbReference type="SUPFAM" id="SSF54862">
    <property type="entry name" value="4Fe-4S ferredoxins"/>
    <property type="match status" value="1"/>
</dbReference>
<keyword evidence="4" id="KW-0949">S-adenosyl-L-methionine</keyword>
<keyword evidence="3" id="KW-0004">4Fe-4S</keyword>
<protein>
    <submittedName>
        <fullName evidence="11">Pyruvate formate-lyase 2 activating enzyme</fullName>
    </submittedName>
</protein>
<evidence type="ECO:0000256" key="8">
    <source>
        <dbReference type="ARBA" id="ARBA00023014"/>
    </source>
</evidence>
<feature type="domain" description="4Fe-4S ferredoxin-type" evidence="9">
    <location>
        <begin position="38"/>
        <end position="67"/>
    </location>
</feature>
<dbReference type="InterPro" id="IPR012839">
    <property type="entry name" value="Organic_radical_activase"/>
</dbReference>
<dbReference type="InterPro" id="IPR023912">
    <property type="entry name" value="YjjW_bact"/>
</dbReference>
<feature type="domain" description="4Fe-4S ferredoxin-type" evidence="9">
    <location>
        <begin position="68"/>
        <end position="96"/>
    </location>
</feature>
<dbReference type="SFLD" id="SFLDF00392">
    <property type="entry name" value="YjjI_activase"/>
    <property type="match status" value="1"/>
</dbReference>
<comment type="caution">
    <text evidence="11">The sequence shown here is derived from an EMBL/GenBank/DDBJ whole genome shotgun (WGS) entry which is preliminary data.</text>
</comment>
<accession>G5SKU5</accession>